<protein>
    <submittedName>
        <fullName evidence="1">Uncharacterized protein</fullName>
    </submittedName>
</protein>
<sequence length="79" mass="8719">MACEIAYKAVVSQLACADQSMSSGDYVALKAQQNQALGYVKMCIRRTNFFRRTPIVGVNYWETLTIKITSIAAQILAPS</sequence>
<evidence type="ECO:0000313" key="2">
    <source>
        <dbReference type="Proteomes" id="UP001642260"/>
    </source>
</evidence>
<comment type="caution">
    <text evidence="1">The sequence shown here is derived from an EMBL/GenBank/DDBJ whole genome shotgun (WGS) entry which is preliminary data.</text>
</comment>
<dbReference type="EMBL" id="CAKOAT010215710">
    <property type="protein sequence ID" value="CAH8356093.1"/>
    <property type="molecule type" value="Genomic_DNA"/>
</dbReference>
<dbReference type="InterPro" id="IPR035513">
    <property type="entry name" value="Invertase/methylesterase_inhib"/>
</dbReference>
<keyword evidence="2" id="KW-1185">Reference proteome</keyword>
<reference evidence="1 2" key="1">
    <citation type="submission" date="2022-03" db="EMBL/GenBank/DDBJ databases">
        <authorList>
            <person name="Macdonald S."/>
            <person name="Ahmed S."/>
            <person name="Newling K."/>
        </authorList>
    </citation>
    <scope>NUCLEOTIDE SEQUENCE [LARGE SCALE GENOMIC DNA]</scope>
</reference>
<organism evidence="1 2">
    <name type="scientific">Eruca vesicaria subsp. sativa</name>
    <name type="common">Garden rocket</name>
    <name type="synonym">Eruca sativa</name>
    <dbReference type="NCBI Taxonomy" id="29727"/>
    <lineage>
        <taxon>Eukaryota</taxon>
        <taxon>Viridiplantae</taxon>
        <taxon>Streptophyta</taxon>
        <taxon>Embryophyta</taxon>
        <taxon>Tracheophyta</taxon>
        <taxon>Spermatophyta</taxon>
        <taxon>Magnoliopsida</taxon>
        <taxon>eudicotyledons</taxon>
        <taxon>Gunneridae</taxon>
        <taxon>Pentapetalae</taxon>
        <taxon>rosids</taxon>
        <taxon>malvids</taxon>
        <taxon>Brassicales</taxon>
        <taxon>Brassicaceae</taxon>
        <taxon>Brassiceae</taxon>
        <taxon>Eruca</taxon>
    </lineage>
</organism>
<name>A0ABC8KAW6_ERUVS</name>
<evidence type="ECO:0000313" key="1">
    <source>
        <dbReference type="EMBL" id="CAH8356093.1"/>
    </source>
</evidence>
<dbReference type="AlphaFoldDB" id="A0ABC8KAW6"/>
<gene>
    <name evidence="1" type="ORF">ERUC_LOCUS21848</name>
</gene>
<accession>A0ABC8KAW6</accession>
<dbReference type="SUPFAM" id="SSF101148">
    <property type="entry name" value="Plant invertase/pectin methylesterase inhibitor"/>
    <property type="match status" value="1"/>
</dbReference>
<dbReference type="Proteomes" id="UP001642260">
    <property type="component" value="Unassembled WGS sequence"/>
</dbReference>
<proteinExistence type="predicted"/>